<dbReference type="EMBL" id="VSRR010011782">
    <property type="protein sequence ID" value="MPC53645.1"/>
    <property type="molecule type" value="Genomic_DNA"/>
</dbReference>
<evidence type="ECO:0000313" key="2">
    <source>
        <dbReference type="Proteomes" id="UP000324222"/>
    </source>
</evidence>
<comment type="caution">
    <text evidence="1">The sequence shown here is derived from an EMBL/GenBank/DDBJ whole genome shotgun (WGS) entry which is preliminary data.</text>
</comment>
<accession>A0A5B7G884</accession>
<name>A0A5B7G884_PORTR</name>
<dbReference type="AlphaFoldDB" id="A0A5B7G884"/>
<dbReference type="Proteomes" id="UP000324222">
    <property type="component" value="Unassembled WGS sequence"/>
</dbReference>
<keyword evidence="2" id="KW-1185">Reference proteome</keyword>
<organism evidence="1 2">
    <name type="scientific">Portunus trituberculatus</name>
    <name type="common">Swimming crab</name>
    <name type="synonym">Neptunus trituberculatus</name>
    <dbReference type="NCBI Taxonomy" id="210409"/>
    <lineage>
        <taxon>Eukaryota</taxon>
        <taxon>Metazoa</taxon>
        <taxon>Ecdysozoa</taxon>
        <taxon>Arthropoda</taxon>
        <taxon>Crustacea</taxon>
        <taxon>Multicrustacea</taxon>
        <taxon>Malacostraca</taxon>
        <taxon>Eumalacostraca</taxon>
        <taxon>Eucarida</taxon>
        <taxon>Decapoda</taxon>
        <taxon>Pleocyemata</taxon>
        <taxon>Brachyura</taxon>
        <taxon>Eubrachyura</taxon>
        <taxon>Portunoidea</taxon>
        <taxon>Portunidae</taxon>
        <taxon>Portuninae</taxon>
        <taxon>Portunus</taxon>
    </lineage>
</organism>
<protein>
    <submittedName>
        <fullName evidence="1">Uncharacterized protein</fullName>
    </submittedName>
</protein>
<evidence type="ECO:0000313" key="1">
    <source>
        <dbReference type="EMBL" id="MPC53645.1"/>
    </source>
</evidence>
<reference evidence="1 2" key="1">
    <citation type="submission" date="2019-05" db="EMBL/GenBank/DDBJ databases">
        <title>Another draft genome of Portunus trituberculatus and its Hox gene families provides insights of decapod evolution.</title>
        <authorList>
            <person name="Jeong J.-H."/>
            <person name="Song I."/>
            <person name="Kim S."/>
            <person name="Choi T."/>
            <person name="Kim D."/>
            <person name="Ryu S."/>
            <person name="Kim W."/>
        </authorList>
    </citation>
    <scope>NUCLEOTIDE SEQUENCE [LARGE SCALE GENOMIC DNA]</scope>
    <source>
        <tissue evidence="1">Muscle</tissue>
    </source>
</reference>
<sequence>MLTTTTIKSWQHLKKTSATINPLNNMVEEEAVSTKPGVLSGLPEYLVYEIITSPFNIFLSGIKLELQSST</sequence>
<gene>
    <name evidence="1" type="ORF">E2C01_047543</name>
</gene>
<proteinExistence type="predicted"/>